<dbReference type="InterPro" id="IPR015919">
    <property type="entry name" value="Cadherin-like_sf"/>
</dbReference>
<dbReference type="Pfam" id="PF00041">
    <property type="entry name" value="fn3"/>
    <property type="match status" value="2"/>
</dbReference>
<dbReference type="PANTHER" id="PTHR34819:SF3">
    <property type="entry name" value="CELL SURFACE PROTEIN"/>
    <property type="match status" value="1"/>
</dbReference>
<evidence type="ECO:0000256" key="1">
    <source>
        <dbReference type="ARBA" id="ARBA00023295"/>
    </source>
</evidence>
<keyword evidence="1" id="KW-0326">Glycosidase</keyword>
<dbReference type="GO" id="GO:0005509">
    <property type="term" value="F:calcium ion binding"/>
    <property type="evidence" value="ECO:0007669"/>
    <property type="project" value="InterPro"/>
</dbReference>
<keyword evidence="2" id="KW-0624">Polysaccharide degradation</keyword>
<proteinExistence type="predicted"/>
<protein>
    <recommendedName>
        <fullName evidence="4">Fibronectin type-III domain-containing protein</fullName>
    </recommendedName>
</protein>
<keyword evidence="3" id="KW-0732">Signal</keyword>
<dbReference type="CDD" id="cd00063">
    <property type="entry name" value="FN3"/>
    <property type="match status" value="2"/>
</dbReference>
<dbReference type="InterPro" id="IPR047589">
    <property type="entry name" value="DUF11_rpt"/>
</dbReference>
<reference evidence="5 6" key="1">
    <citation type="submission" date="2017-04" db="EMBL/GenBank/DDBJ databases">
        <title>Comparative genome analysis of Subtercola boreus.</title>
        <authorList>
            <person name="Cho Y.-J."/>
            <person name="Cho A."/>
            <person name="Kim O.-S."/>
            <person name="Lee J.-I."/>
        </authorList>
    </citation>
    <scope>NUCLEOTIDE SEQUENCE [LARGE SCALE GENOMIC DNA]</scope>
    <source>
        <strain evidence="5 6">P27479</strain>
    </source>
</reference>
<dbReference type="PANTHER" id="PTHR34819">
    <property type="entry name" value="LARGE CYSTEINE-RICH PERIPLASMIC PROTEIN OMCB"/>
    <property type="match status" value="1"/>
</dbReference>
<dbReference type="GO" id="GO:0016020">
    <property type="term" value="C:membrane"/>
    <property type="evidence" value="ECO:0007669"/>
    <property type="project" value="InterPro"/>
</dbReference>
<dbReference type="NCBIfam" id="TIGR01451">
    <property type="entry name" value="B_ant_repeat"/>
    <property type="match status" value="3"/>
</dbReference>
<name>A0A3E0VS31_9MICO</name>
<dbReference type="InterPro" id="IPR003961">
    <property type="entry name" value="FN3_dom"/>
</dbReference>
<evidence type="ECO:0000256" key="3">
    <source>
        <dbReference type="SAM" id="SignalP"/>
    </source>
</evidence>
<keyword evidence="1" id="KW-0378">Hydrolase</keyword>
<dbReference type="SUPFAM" id="SSF49899">
    <property type="entry name" value="Concanavalin A-like lectins/glucanases"/>
    <property type="match status" value="1"/>
</dbReference>
<accession>A0A3E0VS31</accession>
<comment type="caution">
    <text evidence="5">The sequence shown here is derived from an EMBL/GenBank/DDBJ whole genome shotgun (WGS) entry which is preliminary data.</text>
</comment>
<dbReference type="Gene3D" id="2.60.40.10">
    <property type="entry name" value="Immunoglobulins"/>
    <property type="match status" value="9"/>
</dbReference>
<organism evidence="5 6">
    <name type="scientific">Subtercola boreus</name>
    <dbReference type="NCBI Taxonomy" id="120213"/>
    <lineage>
        <taxon>Bacteria</taxon>
        <taxon>Bacillati</taxon>
        <taxon>Actinomycetota</taxon>
        <taxon>Actinomycetes</taxon>
        <taxon>Micrococcales</taxon>
        <taxon>Microbacteriaceae</taxon>
        <taxon>Subtercola</taxon>
    </lineage>
</organism>
<dbReference type="EMBL" id="NBXB01000040">
    <property type="protein sequence ID" value="RFA12824.1"/>
    <property type="molecule type" value="Genomic_DNA"/>
</dbReference>
<evidence type="ECO:0000256" key="2">
    <source>
        <dbReference type="ARBA" id="ARBA00023326"/>
    </source>
</evidence>
<dbReference type="InterPro" id="IPR006311">
    <property type="entry name" value="TAT_signal"/>
</dbReference>
<evidence type="ECO:0000259" key="4">
    <source>
        <dbReference type="PROSITE" id="PS50853"/>
    </source>
</evidence>
<dbReference type="GO" id="GO:0016798">
    <property type="term" value="F:hydrolase activity, acting on glycosyl bonds"/>
    <property type="evidence" value="ECO:0007669"/>
    <property type="project" value="UniProtKB-KW"/>
</dbReference>
<dbReference type="SUPFAM" id="SSF49265">
    <property type="entry name" value="Fibronectin type III"/>
    <property type="match status" value="1"/>
</dbReference>
<gene>
    <name evidence="5" type="ORF">B7R22_14840</name>
</gene>
<feature type="domain" description="Fibronectin type-III" evidence="4">
    <location>
        <begin position="674"/>
        <end position="767"/>
    </location>
</feature>
<feature type="signal peptide" evidence="3">
    <location>
        <begin position="1"/>
        <end position="35"/>
    </location>
</feature>
<dbReference type="InterPro" id="IPR036116">
    <property type="entry name" value="FN3_sf"/>
</dbReference>
<sequence>MSRHARPRRRALAIVAAIALVASTAVVITPLSATAAGTVLFQNSFANRTVDGTGSVTVPTPTNGTNAVCLTASGNSATLPLLSCPGTSDAQGAGKLRMTNATGNQIGGVFGETSFPTSNGLDVTFNTYQWGGGGADGMAFMLGAVDPANPAAPTAIGPGGGSLGYSPAGSVRGLPNAYLGVGLDVFGNFSSPGFQGSGCTNATNITAAVPGAVVVRGPGNNLAGYCGLTTTYTGVANSKVTLRANTRAASVVPVQVLINPTSSSFASTTGVSVDAGTYKVVVTPVGGSTKTLTGPLPTVAAGVYPSTSWLNSAGVPRQLGFAFVGSTGSVTDAHEASDVKVLTFNPVPQLTVAGTSFSAAAPAVGAPVTYSVATGVQVGANETSPISMTMTTPAGVVPVGAYGSGWSCGAPIAQTVTCATTASSFTNGTALPVITVVAIVTSASMTAATVQNASTARVSSIDANPDSDSIMAAGTLPTAPSVASVNPTIGAISGGGALTVSGTSITAATAIEIGTPAEQAAATPVVLLPCANGPAAGCFTVSGNTLVISSMPARASAASVSVTVVTHGLASATTYVYASSPATPAPPTATAGTTSAMVNWAAPTPNGSAITSYTVIAYLGAAAVSTVVVDAANLTRTFTGLTAGGSYTFTVAATNAYGTSAASPKSAAVVPYTVPSAPVISAVTAGDSSATLTFSAPNNGGSVITGYTVTPYLGSTAQAAQVFTGTATTQSVVGLTPGAAYTFTVSAQNAAGSGAASARSTAVTPNQSPSLTFAAPPSGEVGVAYSRMLTVTNGTSPFTWSVSAGALPPGLTLGTSSGVLAGTPTTAGSYTFTVQIVDASAQTASRSVTIVIAAAPSIAFAPSPGEVGVALSQQPALSGGTAPIVWRIAAGSLPTGITIDAATGLLSGTPTASGTFSPTITATDAFGQVASRPVTLVIVALPTLTFAAPAAGQVGVAYSTSFDVTGGTLPLVWSIAAGSPPAGLTLNTNTGAVSGTPTTADTSSLTVSVVDANGQSTTRAISMVMSAGPLVIAVSANGASAVPGSTVAYTITVANTSTTAFPSVSLSNPLAAVLDDATYNSNVSASSGTPSFASNTIAWTGALAAGATATITYSVTVRSPDTGNKILTSAVTSSTLGTNCATGGTDARCSSIVTVPGLTIVKTADATSVVPGATVRYTVTATNSGQTAYPAATFSDQLAGVLDDAVYNADGAASSGTVSYANQALTWTGALAVGASATLTYSVTVANPDTGDRALTGSVVSASAGSSCPAVGAAAQCSTLVAVTVPALALTTRASSQTTTPGSTVTYTLTIANTGQTTYPATTTASLALAGALDDATAGTPSVVGGGTAVIDASSGVLQWTGGVALGATVTVSVVLTVRTPDTGDKTMTTLTTSPAAGSVCPVGGSSAACVTTVQVKIPALSISTAADVAQTTPGSTVRYTLFVSNTGQTPYVGATVSDELAGLLDDAAYENDAVGSTGAVSFSGTVLTWTGDLAVGATATITFSVTVSSPDPGDRVLTTLARSTTVGANCVTGVTGPPCSTSTAVLIPTLAFASSFDLATTTPGSVVTYTVTVTNTGETAYTGAAVTIDPSATLDDATYNRDAGASTGALSVAADGTVEWMLSLATGASATATLTFTVGSAAAGDRSLSVRVASDSAGSLCLPASANSSCVATTSVLLPALTLTTSSNAATVSPGGTVVYTVTAQNTGETAYPAAAFTNSLAGVLTDSTFDFSSASATRGTLAFSDQVLTWTGALDTGETATITYSVVVLDPDPGDKQLQNIVSSSTAGSNCFTGSTDARCSSTVSVLVPNLTILTTANVASTVPGASVGYTVTVTNSGPTVFPAARVTDSLVGLLDDATYSGGVSSDIGVVIASPTELIWSGRLEPGQIATITFAVVVNAADNGDDLLQNAVSSNSSGNNCAASPDSRCQVVVPVARLVLSQSYSQPTVTPGSLLTLTATFVNTGQVAYNSITVDSLSADTVDDALPTGDQTATSGTLSLTATAIEWTGNIPIGETVTVTGTLRVADPDTGNKTITGTVRSTAPGNTCPPGGTDARCTSLATVLLPGLTVSTTANAASALPGTTVSYTVTLQNTGQTVYPAAATSIPLTGVLDDSDYNADATATSGSVQYAGSTLSWAGALAVGATVTITYTVTVHAAGALSGDKTMVTRVTSTNVGSTCPAASGAAACGTTVLVLTPALTLVQTADAASTTLGTTVGYTVTVTNSGQTTYSGASFTLGLAAVLDDATFTAGSLTATGGSATLNSGVIAWTGSLTPTQSATIHYTVSVNNPSTGNRSMTGSVVSTTVGSNCPSGSTDVRCSTTVPITDSVSLTFTSAATVSSTVVGATVHYSVTAANSSATSQPASFADALSGVLDDAAYNSDATATTGSVGLAGSTLTWSGTLAAGATATITYSVTVGALGAGDHVLSNRASSTSLPASNNCIAASTDPRCVTAVPVAALLIQQHYTETSTTPGSLIHLSATFTNTGGYAYTGITIVSPSASTVDDALPSGDQTASSGTLILSATAITWTGSIPVGATVTVSGTLTVKNPDTGDRLISGTLRSTAPGSNCPTAGSDPLCTATLAVLLPGLTISQSASASVVVPGSTVSYTVSIHNSGETAYVDVTVADSLAGVLDDATYLGDAAASGGAVTFASPTLTWVGSLAAGATATITYSVRVNDPDLGDKTMINQLVSSEVGSSCPLATASAACRTSLVVLTPALTISSSADTSTSAPGETVVYTVTVANTGQVDAPDAALTASLAGVLDDAAYTGGITATSGTASIVATTLAWHGPLAIGAEATISYAVVVGSGTAGDSRLSQRVVSTDAGSTCQIGSGDTRCVTDVAIARLQIANSADATTTTPTGVVTYTGTFTNVGQVPYVGISVSDSFVGALDDATYNGDAHTDSGSLLLTAGSGRIVWSGDIPVGATITISGSVTVSNPDLGDLLVSTAITSEAPGNSCTTSDLPGCSTSVTVLLPILSISTTADSGTTSPGGVVTYKTTATNTGPTLYTSARVTDNLVGALSDGFYNADATSTSGSVGFSGTQLSWVGDLALGQSVSITYSITVDDPDLGDRILANAVTSSELGSTCSPGTVNPLCTTEVTVLVPQLLLTVSADRQTTVPGGVVGYTVAIVNSGQTDYTAAGVVVDLAGALDDSSGPQSLTVSRGDVEFAVTEIRWNGDLAAGESAIIHYSLTVTDPDLGDRTLTTGASTTADGGGCSASGTCTNTVTVLIPGLAIEASSSTASTTPGNPVVVTIVVMNTGQNAYGSADFTASLAGIVDDAQLSGPVSATVGTASVSAQTLTWAGALALGQTATISYTVVVDDPDIGDRTLASSVVSTSPGSTCPAGGDDPACAVSVTVLIPQLSVVKTADTLSTQPGGIIGYTILVSNDGQTAYTAATISDSLAGVLTDADYNLDVVVVGGGTLTYTDTTLAWSGDLAVGASARITYSVTVKDPDPGDKLVTNTVVSPTPGSTCRPGSTSAACSTAVRVLVPALELSTTADTSTVVAGSSVHYTITVTDTGQTAFEPATAVASLSGMLDDATYNSDATATGGDVSLSGDGSALVWVGAIDLAGTITITFSMTADLPATGDRVLAGTITSPTAGAYCAAPPGPGCSTTVSVLIPSLSVSKTADLPIAVAGAALVYTITATNTGEADYADADLHDSLAGVLDAADYNNDAAATTGSVGFNAGSVEWHGALIRGATVVVTYSVTALVEAPEDSVLVNSVASDSVGSTCVDASTDPACSVTVPVAARSIGISGLTSSFTLTGLPNSTVTKEGAVTMTVDTNSNGGYLVAVQSESSVLTPLAVSNPETIPLANLSVKASNSSVFVPLAMTPFVVANITHASAPGGDGVSNDFRVDIPFVPSDTYSGTLTYIVSAQ</sequence>
<dbReference type="Pfam" id="PF05345">
    <property type="entry name" value="He_PIG"/>
    <property type="match status" value="3"/>
</dbReference>
<dbReference type="PROSITE" id="PS50853">
    <property type="entry name" value="FN3"/>
    <property type="match status" value="2"/>
</dbReference>
<feature type="chain" id="PRO_5017833040" description="Fibronectin type-III domain-containing protein" evidence="3">
    <location>
        <begin position="36"/>
        <end position="3886"/>
    </location>
</feature>
<dbReference type="Pfam" id="PF01345">
    <property type="entry name" value="DUF11"/>
    <property type="match status" value="1"/>
</dbReference>
<dbReference type="Pfam" id="PF25549">
    <property type="entry name" value="DUF7927"/>
    <property type="match status" value="19"/>
</dbReference>
<dbReference type="InterPro" id="IPR051172">
    <property type="entry name" value="Chlamydia_OmcB"/>
</dbReference>
<dbReference type="InterPro" id="IPR013320">
    <property type="entry name" value="ConA-like_dom_sf"/>
</dbReference>
<dbReference type="PROSITE" id="PS51318">
    <property type="entry name" value="TAT"/>
    <property type="match status" value="1"/>
</dbReference>
<dbReference type="Proteomes" id="UP000256541">
    <property type="component" value="Unassembled WGS sequence"/>
</dbReference>
<dbReference type="InterPro" id="IPR013783">
    <property type="entry name" value="Ig-like_fold"/>
</dbReference>
<keyword evidence="2" id="KW-0119">Carbohydrate metabolism</keyword>
<dbReference type="SUPFAM" id="SSF49313">
    <property type="entry name" value="Cadherin-like"/>
    <property type="match status" value="3"/>
</dbReference>
<evidence type="ECO:0000313" key="6">
    <source>
        <dbReference type="Proteomes" id="UP000256541"/>
    </source>
</evidence>
<dbReference type="InterPro" id="IPR057687">
    <property type="entry name" value="DUF7927"/>
</dbReference>
<dbReference type="GO" id="GO:0000272">
    <property type="term" value="P:polysaccharide catabolic process"/>
    <property type="evidence" value="ECO:0007669"/>
    <property type="project" value="UniProtKB-KW"/>
</dbReference>
<dbReference type="InterPro" id="IPR001434">
    <property type="entry name" value="OmcB-like_DUF11"/>
</dbReference>
<feature type="domain" description="Fibronectin type-III" evidence="4">
    <location>
        <begin position="583"/>
        <end position="673"/>
    </location>
</feature>
<dbReference type="SMART" id="SM00060">
    <property type="entry name" value="FN3"/>
    <property type="match status" value="2"/>
</dbReference>
<dbReference type="OrthoDB" id="134475at2"/>
<evidence type="ECO:0000313" key="5">
    <source>
        <dbReference type="EMBL" id="RFA12824.1"/>
    </source>
</evidence>